<dbReference type="PANTHER" id="PTHR11017:SF570">
    <property type="entry name" value="DISEASE RESISTANCE PROTEIN (TIR-NBS CLASS)-RELATED"/>
    <property type="match status" value="1"/>
</dbReference>
<dbReference type="InterPro" id="IPR027417">
    <property type="entry name" value="P-loop_NTPase"/>
</dbReference>
<dbReference type="Pfam" id="PF23282">
    <property type="entry name" value="WHD_ROQ1"/>
    <property type="match status" value="1"/>
</dbReference>
<evidence type="ECO:0000313" key="6">
    <source>
        <dbReference type="RefSeq" id="XP_048129469.1"/>
    </source>
</evidence>
<dbReference type="Pfam" id="PF01582">
    <property type="entry name" value="TIR"/>
    <property type="match status" value="1"/>
</dbReference>
<accession>A0ABM3GYU2</accession>
<feature type="domain" description="TIR" evidence="4">
    <location>
        <begin position="14"/>
        <end position="184"/>
    </location>
</feature>
<dbReference type="InterPro" id="IPR035897">
    <property type="entry name" value="Toll_tir_struct_dom_sf"/>
</dbReference>
<sequence>MSASVDDGHSSSGAEFEVFLSFRGPDTRLSFTDNLYHSLVRAGIRVFRDNEEIRQGEKIADELLHAIKSSKIYLPIFSRGYASSVWCLGELTHMMECSSKAKDKMILPVFYDVDPDDVKLKTRLYLDALEKHEGKYGLDVPQWKEALTEVARIRGLALKGKGHGEGEIINTILDEVWNKLMKRRRNLPKHLVGIDDQVEAIMDLLTHDVPHVVIHGMGGIGKTTLASAVFNRISNQFDGCSFLSDVRESAQRGRIIDLQKQLLSEILQCRSPEIHNSDVGINIISERFRNKKVLLILDDVDKQDQLSKLAGKSDWFGPGSKIILTTRDINFLPIKEEGEESSWNQARSKEYEIYEMAEMDSSDALKLFSQHALGMDSPPPRYEDISLKITNKTGGLPLALEVIGASLFGKNRTIWEGMLRKLDSMPNQEVFIKLKISYDMLDPAQKEIFLDIACYFIGRDILHPCYMWEASGYFPKADLLILARMSLIKIEKDDTLWMHDQLRDFGRQIIQLEDNESRKRSRLWEPEIALKVLQRIGVFNFS</sequence>
<dbReference type="InterPro" id="IPR044974">
    <property type="entry name" value="Disease_R_plants"/>
</dbReference>
<dbReference type="Gene3D" id="3.40.50.300">
    <property type="entry name" value="P-loop containing nucleotide triphosphate hydrolases"/>
    <property type="match status" value="1"/>
</dbReference>
<dbReference type="InterPro" id="IPR000157">
    <property type="entry name" value="TIR_dom"/>
</dbReference>
<evidence type="ECO:0000256" key="3">
    <source>
        <dbReference type="ARBA" id="ARBA00022821"/>
    </source>
</evidence>
<dbReference type="Pfam" id="PF00931">
    <property type="entry name" value="NB-ARC"/>
    <property type="match status" value="1"/>
</dbReference>
<evidence type="ECO:0000256" key="2">
    <source>
        <dbReference type="ARBA" id="ARBA00022737"/>
    </source>
</evidence>
<dbReference type="Gene3D" id="1.10.8.430">
    <property type="entry name" value="Helical domain of apoptotic protease-activating factors"/>
    <property type="match status" value="1"/>
</dbReference>
<evidence type="ECO:0000313" key="5">
    <source>
        <dbReference type="Proteomes" id="UP000827889"/>
    </source>
</evidence>
<keyword evidence="3" id="KW-0611">Plant defense</keyword>
<dbReference type="PANTHER" id="PTHR11017">
    <property type="entry name" value="LEUCINE-RICH REPEAT-CONTAINING PROTEIN"/>
    <property type="match status" value="1"/>
</dbReference>
<dbReference type="SUPFAM" id="SSF52200">
    <property type="entry name" value="Toll/Interleukin receptor TIR domain"/>
    <property type="match status" value="1"/>
</dbReference>
<organism evidence="5 6">
    <name type="scientific">Rhodamnia argentea</name>
    <dbReference type="NCBI Taxonomy" id="178133"/>
    <lineage>
        <taxon>Eukaryota</taxon>
        <taxon>Viridiplantae</taxon>
        <taxon>Streptophyta</taxon>
        <taxon>Embryophyta</taxon>
        <taxon>Tracheophyta</taxon>
        <taxon>Spermatophyta</taxon>
        <taxon>Magnoliopsida</taxon>
        <taxon>eudicotyledons</taxon>
        <taxon>Gunneridae</taxon>
        <taxon>Pentapetalae</taxon>
        <taxon>rosids</taxon>
        <taxon>malvids</taxon>
        <taxon>Myrtales</taxon>
        <taxon>Myrtaceae</taxon>
        <taxon>Myrtoideae</taxon>
        <taxon>Myrteae</taxon>
        <taxon>Australasian group</taxon>
        <taxon>Rhodamnia</taxon>
    </lineage>
</organism>
<keyword evidence="1" id="KW-0433">Leucine-rich repeat</keyword>
<keyword evidence="2" id="KW-0677">Repeat</keyword>
<evidence type="ECO:0000259" key="4">
    <source>
        <dbReference type="PROSITE" id="PS50104"/>
    </source>
</evidence>
<dbReference type="SUPFAM" id="SSF46785">
    <property type="entry name" value="Winged helix' DNA-binding domain"/>
    <property type="match status" value="1"/>
</dbReference>
<dbReference type="Proteomes" id="UP000827889">
    <property type="component" value="Chromosome 2"/>
</dbReference>
<name>A0ABM3GYU2_9MYRT</name>
<dbReference type="Gene3D" id="3.40.50.10140">
    <property type="entry name" value="Toll/interleukin-1 receptor homology (TIR) domain"/>
    <property type="match status" value="1"/>
</dbReference>
<dbReference type="SMART" id="SM00255">
    <property type="entry name" value="TIR"/>
    <property type="match status" value="1"/>
</dbReference>
<dbReference type="InterPro" id="IPR036390">
    <property type="entry name" value="WH_DNA-bd_sf"/>
</dbReference>
<dbReference type="PROSITE" id="PS50104">
    <property type="entry name" value="TIR"/>
    <property type="match status" value="1"/>
</dbReference>
<dbReference type="InterPro" id="IPR002182">
    <property type="entry name" value="NB-ARC"/>
</dbReference>
<dbReference type="GeneID" id="125313691"/>
<proteinExistence type="predicted"/>
<reference evidence="6" key="2">
    <citation type="submission" date="2025-08" db="UniProtKB">
        <authorList>
            <consortium name="RefSeq"/>
        </authorList>
    </citation>
    <scope>IDENTIFICATION</scope>
    <source>
        <tissue evidence="6">Leaf</tissue>
    </source>
</reference>
<evidence type="ECO:0000256" key="1">
    <source>
        <dbReference type="ARBA" id="ARBA00022614"/>
    </source>
</evidence>
<gene>
    <name evidence="6" type="primary">LOC125313691</name>
</gene>
<dbReference type="InterPro" id="IPR058192">
    <property type="entry name" value="WHD_ROQ1-like"/>
</dbReference>
<keyword evidence="5" id="KW-1185">Reference proteome</keyword>
<protein>
    <submittedName>
        <fullName evidence="6">Disease resistance protein L6-like</fullName>
    </submittedName>
</protein>
<reference evidence="5" key="1">
    <citation type="submission" date="2025-05" db="UniProtKB">
        <authorList>
            <consortium name="RefSeq"/>
        </authorList>
    </citation>
    <scope>NUCLEOTIDE SEQUENCE [LARGE SCALE GENOMIC DNA]</scope>
</reference>
<dbReference type="SUPFAM" id="SSF52540">
    <property type="entry name" value="P-loop containing nucleoside triphosphate hydrolases"/>
    <property type="match status" value="1"/>
</dbReference>
<dbReference type="InterPro" id="IPR042197">
    <property type="entry name" value="Apaf_helical"/>
</dbReference>
<dbReference type="RefSeq" id="XP_048129469.1">
    <property type="nucleotide sequence ID" value="XM_048273512.1"/>
</dbReference>
<dbReference type="PRINTS" id="PR00364">
    <property type="entry name" value="DISEASERSIST"/>
</dbReference>